<dbReference type="EMBL" id="AEVS01000015">
    <property type="protein sequence ID" value="EGA67122.1"/>
    <property type="molecule type" value="Genomic_DNA"/>
</dbReference>
<sequence>MLSKASSSAFSERSKLMIWLLVVLVLILSLLLAWRNVEVKANDSAFLLATQRVVERASYYKQQWLLAKRTTPLEIDGQVLNYTNSGWVTPVDNSQQTSCVFWLEILYPEKEILGNEPFKFVDESAEHNYSCSYFYQQDKVVTINLIGNRFSAKVGFLAESHN</sequence>
<protein>
    <submittedName>
        <fullName evidence="1">MSHA biogenesis protein MshF</fullName>
    </submittedName>
</protein>
<dbReference type="RefSeq" id="WP_006877969.1">
    <property type="nucleotide sequence ID" value="NZ_AEVS01000015.1"/>
</dbReference>
<dbReference type="OrthoDB" id="5918883at2"/>
<gene>
    <name evidence="1" type="ORF">VIBR0546_05503</name>
</gene>
<evidence type="ECO:0000313" key="2">
    <source>
        <dbReference type="Proteomes" id="UP000004371"/>
    </source>
</evidence>
<dbReference type="AlphaFoldDB" id="E8LQ60"/>
<keyword evidence="2" id="KW-1185">Reference proteome</keyword>
<name>E8LQ60_9VIBR</name>
<accession>E8LQ60</accession>
<proteinExistence type="predicted"/>
<organism evidence="1 2">
    <name type="scientific">Vibrio brasiliensis LMG 20546</name>
    <dbReference type="NCBI Taxonomy" id="945543"/>
    <lineage>
        <taxon>Bacteria</taxon>
        <taxon>Pseudomonadati</taxon>
        <taxon>Pseudomonadota</taxon>
        <taxon>Gammaproteobacteria</taxon>
        <taxon>Vibrionales</taxon>
        <taxon>Vibrionaceae</taxon>
        <taxon>Vibrio</taxon>
        <taxon>Vibrio oreintalis group</taxon>
    </lineage>
</organism>
<dbReference type="Proteomes" id="UP000004371">
    <property type="component" value="Unassembled WGS sequence"/>
</dbReference>
<dbReference type="eggNOG" id="ENOG50309PZ">
    <property type="taxonomic scope" value="Bacteria"/>
</dbReference>
<comment type="caution">
    <text evidence="1">The sequence shown here is derived from an EMBL/GenBank/DDBJ whole genome shotgun (WGS) entry which is preliminary data.</text>
</comment>
<evidence type="ECO:0000313" key="1">
    <source>
        <dbReference type="EMBL" id="EGA67122.1"/>
    </source>
</evidence>
<reference evidence="1 2" key="1">
    <citation type="journal article" date="2012" name="Int. J. Syst. Evol. Microbiol.">
        <title>Vibrio caribbeanicus sp. nov., isolated from the marine sponge Scleritoderma cyanea.</title>
        <authorList>
            <person name="Hoffmann M."/>
            <person name="Monday S.R."/>
            <person name="Allard M.W."/>
            <person name="Strain E.A."/>
            <person name="Whittaker P."/>
            <person name="Naum M."/>
            <person name="McCarthy P.J."/>
            <person name="Lopez J.V."/>
            <person name="Fischer M."/>
            <person name="Brown E.W."/>
        </authorList>
    </citation>
    <scope>NUCLEOTIDE SEQUENCE [LARGE SCALE GENOMIC DNA]</scope>
    <source>
        <strain evidence="1 2">LMG 20546</strain>
    </source>
</reference>
<dbReference type="STRING" id="945543.VIBR0546_05503"/>